<dbReference type="PROSITE" id="PS00678">
    <property type="entry name" value="WD_REPEATS_1"/>
    <property type="match status" value="2"/>
</dbReference>
<accession>A0AA36DQJ4</accession>
<dbReference type="PANTHER" id="PTHR19923:SF0">
    <property type="entry name" value="PLEIOTROPIC REGULATOR 1"/>
    <property type="match status" value="1"/>
</dbReference>
<feature type="region of interest" description="Disordered" evidence="8">
    <location>
        <begin position="120"/>
        <end position="161"/>
    </location>
</feature>
<comment type="subunit">
    <text evidence="5">Identified in the spliceosome C complex. Component of the PRP19-CDC5L splicing complex composed of a core complex comprising a homotetramer of PRPF19, CDC5L, PLRG1 and BCAS2, and at least three less stably associated proteins CTNNBL1, CWC15 and HSPA8. Interacts (via its WD40 repeat domain) directly with CDC5L (via its C-terminal); the interaction is required for mRNA splicing but not for spliceosome assembly. Component of the minor spliceosome, which splices U12-type introns. Within this complex, interacts with CRIPT. Also interacts directly in the complex with BCAS2 and PRPF19. Interacts with USB1.</text>
</comment>
<dbReference type="Proteomes" id="UP001176961">
    <property type="component" value="Unassembled WGS sequence"/>
</dbReference>
<comment type="caution">
    <text evidence="9">The sequence shown here is derived from an EMBL/GenBank/DDBJ whole genome shotgun (WGS) entry which is preliminary data.</text>
</comment>
<comment type="similarity">
    <text evidence="3">Belongs to the WD repeat PRL1/PRL2 family.</text>
</comment>
<feature type="repeat" description="WD" evidence="7">
    <location>
        <begin position="269"/>
        <end position="310"/>
    </location>
</feature>
<feature type="repeat" description="WD" evidence="7">
    <location>
        <begin position="311"/>
        <end position="352"/>
    </location>
</feature>
<proteinExistence type="inferred from homology"/>
<evidence type="ECO:0000256" key="6">
    <source>
        <dbReference type="ARBA" id="ARBA00073631"/>
    </source>
</evidence>
<dbReference type="PROSITE" id="PS50294">
    <property type="entry name" value="WD_REPEATS_REGION"/>
    <property type="match status" value="5"/>
</dbReference>
<evidence type="ECO:0000256" key="7">
    <source>
        <dbReference type="PROSITE-ProRule" id="PRU00221"/>
    </source>
</evidence>
<dbReference type="PRINTS" id="PR00320">
    <property type="entry name" value="GPROTEINBRPT"/>
</dbReference>
<evidence type="ECO:0000256" key="3">
    <source>
        <dbReference type="ARBA" id="ARBA00025726"/>
    </source>
</evidence>
<gene>
    <name evidence="9" type="ORF">CYNAS_LOCUS2907</name>
</gene>
<dbReference type="InterPro" id="IPR020472">
    <property type="entry name" value="WD40_PAC1"/>
</dbReference>
<dbReference type="CDD" id="cd00200">
    <property type="entry name" value="WD40"/>
    <property type="match status" value="1"/>
</dbReference>
<feature type="compositionally biased region" description="Polar residues" evidence="8">
    <location>
        <begin position="140"/>
        <end position="153"/>
    </location>
</feature>
<evidence type="ECO:0000256" key="2">
    <source>
        <dbReference type="ARBA" id="ARBA00022737"/>
    </source>
</evidence>
<evidence type="ECO:0000256" key="5">
    <source>
        <dbReference type="ARBA" id="ARBA00062641"/>
    </source>
</evidence>
<feature type="repeat" description="WD" evidence="7">
    <location>
        <begin position="394"/>
        <end position="434"/>
    </location>
</feature>
<evidence type="ECO:0000256" key="8">
    <source>
        <dbReference type="SAM" id="MobiDB-lite"/>
    </source>
</evidence>
<dbReference type="PANTHER" id="PTHR19923">
    <property type="entry name" value="WD40 REPEAT PROTEINPRL1/PRL2-RELATED"/>
    <property type="match status" value="1"/>
</dbReference>
<keyword evidence="1 7" id="KW-0853">WD repeat</keyword>
<dbReference type="PROSITE" id="PS50082">
    <property type="entry name" value="WD_REPEATS_2"/>
    <property type="match status" value="5"/>
</dbReference>
<comment type="function">
    <text evidence="4">Involved in pre-mRNA splicing as component of the spliceosome. Component of the PRP19-CDC5L complex that forms an integral part of the spliceosome and is required for activating pre-mRNA splicing. As a component of the minor spliceosome, involved in the splicing of U12-type introns in pre-mRNAs.</text>
</comment>
<dbReference type="GO" id="GO:0000974">
    <property type="term" value="C:Prp19 complex"/>
    <property type="evidence" value="ECO:0007669"/>
    <property type="project" value="TreeGrafter"/>
</dbReference>
<name>A0AA36DQJ4_CYLNA</name>
<dbReference type="EMBL" id="CATQJL010000001">
    <property type="protein sequence ID" value="CAJ0590924.1"/>
    <property type="molecule type" value="Genomic_DNA"/>
</dbReference>
<organism evidence="9 10">
    <name type="scientific">Cylicocyclus nassatus</name>
    <name type="common">Nematode worm</name>
    <dbReference type="NCBI Taxonomy" id="53992"/>
    <lineage>
        <taxon>Eukaryota</taxon>
        <taxon>Metazoa</taxon>
        <taxon>Ecdysozoa</taxon>
        <taxon>Nematoda</taxon>
        <taxon>Chromadorea</taxon>
        <taxon>Rhabditida</taxon>
        <taxon>Rhabditina</taxon>
        <taxon>Rhabditomorpha</taxon>
        <taxon>Strongyloidea</taxon>
        <taxon>Strongylidae</taxon>
        <taxon>Cylicocyclus</taxon>
    </lineage>
</organism>
<dbReference type="Pfam" id="PF00400">
    <property type="entry name" value="WD40"/>
    <property type="match status" value="7"/>
</dbReference>
<dbReference type="Gene3D" id="2.130.10.10">
    <property type="entry name" value="YVTN repeat-like/Quinoprotein amine dehydrogenase"/>
    <property type="match status" value="1"/>
</dbReference>
<dbReference type="InterPro" id="IPR019775">
    <property type="entry name" value="WD40_repeat_CS"/>
</dbReference>
<sequence length="499" mass="55449">MSAEVQAPPNAAEESNGHDKHADDGEGGIQQPDQMQKTLLNLVFRSMKRTHDMFSSDYTTFPELSEKDLNTLKSIKKRCEYGSVIRHVEEAKKRREQELLKLPASQPSVAIGSVITPTDGPLAITDGTGKPAPSSSSAPQGQILSTLPVGSSSSREDTTRSLLPLRAPMMVKPKWHAPWKLYRVISGHTGWVRAVDVEPQNQWFASGGGDRIIKIWDLASGKLRLSLTGHISSVRAVKVSPRHPFLFSGGEDKQVKCWDLEYNKVIRHYHGHLSAVQALSIHPTLDVLISCARDSTARVWDMRTKAQVHCLSGHTNTVSDVVTQAPEPQVITSSHDSTVRLWDLAAGRSLCTLTHHKKSVRALVLHPRLYMFASASPDNIKQWKFPRGEFMQNLSGHNAIVNSLVCNEDGVLVSGGDNGSICFWDWRSGFCFQKIQTKPQPGSIDSEAGIYAMCYDKTGLRLITGEADKTIKMYKEDEEATEETHPIVWRPEIVKKKIY</sequence>
<dbReference type="FunFam" id="2.130.10.10:FF:000012">
    <property type="entry name" value="Putative pleiotropic regulator 1"/>
    <property type="match status" value="1"/>
</dbReference>
<dbReference type="InterPro" id="IPR045241">
    <property type="entry name" value="Prp46/PLRG1-like"/>
</dbReference>
<keyword evidence="2" id="KW-0677">Repeat</keyword>
<feature type="compositionally biased region" description="Basic and acidic residues" evidence="8">
    <location>
        <begin position="15"/>
        <end position="24"/>
    </location>
</feature>
<evidence type="ECO:0000313" key="9">
    <source>
        <dbReference type="EMBL" id="CAJ0590924.1"/>
    </source>
</evidence>
<dbReference type="SUPFAM" id="SSF50978">
    <property type="entry name" value="WD40 repeat-like"/>
    <property type="match status" value="1"/>
</dbReference>
<dbReference type="GO" id="GO:0071013">
    <property type="term" value="C:catalytic step 2 spliceosome"/>
    <property type="evidence" value="ECO:0007669"/>
    <property type="project" value="TreeGrafter"/>
</dbReference>
<evidence type="ECO:0000313" key="10">
    <source>
        <dbReference type="Proteomes" id="UP001176961"/>
    </source>
</evidence>
<feature type="region of interest" description="Disordered" evidence="8">
    <location>
        <begin position="1"/>
        <end position="32"/>
    </location>
</feature>
<dbReference type="InterPro" id="IPR015943">
    <property type="entry name" value="WD40/YVTN_repeat-like_dom_sf"/>
</dbReference>
<evidence type="ECO:0000256" key="1">
    <source>
        <dbReference type="ARBA" id="ARBA00022574"/>
    </source>
</evidence>
<reference evidence="9" key="1">
    <citation type="submission" date="2023-07" db="EMBL/GenBank/DDBJ databases">
        <authorList>
            <consortium name="CYATHOMIX"/>
        </authorList>
    </citation>
    <scope>NUCLEOTIDE SEQUENCE</scope>
    <source>
        <strain evidence="9">N/A</strain>
    </source>
</reference>
<dbReference type="InterPro" id="IPR001680">
    <property type="entry name" value="WD40_rpt"/>
</dbReference>
<evidence type="ECO:0000256" key="4">
    <source>
        <dbReference type="ARBA" id="ARBA00046238"/>
    </source>
</evidence>
<dbReference type="SMART" id="SM00320">
    <property type="entry name" value="WD40"/>
    <property type="match status" value="7"/>
</dbReference>
<dbReference type="InterPro" id="IPR036322">
    <property type="entry name" value="WD40_repeat_dom_sf"/>
</dbReference>
<protein>
    <recommendedName>
        <fullName evidence="6">Pleiotropic regulator 1</fullName>
    </recommendedName>
</protein>
<dbReference type="GO" id="GO:0000398">
    <property type="term" value="P:mRNA splicing, via spliceosome"/>
    <property type="evidence" value="ECO:0007669"/>
    <property type="project" value="InterPro"/>
</dbReference>
<feature type="repeat" description="WD" evidence="7">
    <location>
        <begin position="227"/>
        <end position="268"/>
    </location>
</feature>
<keyword evidence="10" id="KW-1185">Reference proteome</keyword>
<dbReference type="AlphaFoldDB" id="A0AA36DQJ4"/>
<dbReference type="GO" id="GO:0071011">
    <property type="term" value="C:precatalytic spliceosome"/>
    <property type="evidence" value="ECO:0007669"/>
    <property type="project" value="TreeGrafter"/>
</dbReference>
<feature type="repeat" description="WD" evidence="7">
    <location>
        <begin position="185"/>
        <end position="226"/>
    </location>
</feature>